<protein>
    <recommendedName>
        <fullName evidence="8">Membrane-bound lytic murein transglycosylase F</fullName>
        <ecNumber evidence="8">4.2.2.n1</ecNumber>
    </recommendedName>
    <alternativeName>
        <fullName evidence="8">Murein lyase F</fullName>
    </alternativeName>
</protein>
<dbReference type="Gene3D" id="1.10.530.10">
    <property type="match status" value="1"/>
</dbReference>
<feature type="active site" evidence="8">
    <location>
        <position position="310"/>
    </location>
</feature>
<comment type="similarity">
    <text evidence="1">Belongs to the transglycosylase Slt family.</text>
</comment>
<reference evidence="10 11" key="1">
    <citation type="journal article" date="2007" name="Proc. Natl. Acad. Sci. U.S.A.">
        <title>Characterization of a marine gammaproteobacterium capable of aerobic anoxygenic photosynthesis.</title>
        <authorList>
            <person name="Fuchs B.M."/>
            <person name="Spring S."/>
            <person name="Teeling H."/>
            <person name="Quast C."/>
            <person name="Wulf J."/>
            <person name="Schattenhofer M."/>
            <person name="Yan S."/>
            <person name="Ferriera S."/>
            <person name="Johnson J."/>
            <person name="Glockner F.O."/>
            <person name="Amann R."/>
        </authorList>
    </citation>
    <scope>NUCLEOTIDE SEQUENCE [LARGE SCALE GENOMIC DNA]</scope>
    <source>
        <strain evidence="10">KT71</strain>
    </source>
</reference>
<dbReference type="eggNOG" id="COG4623">
    <property type="taxonomic scope" value="Bacteria"/>
</dbReference>
<keyword evidence="11" id="KW-1185">Reference proteome</keyword>
<dbReference type="GO" id="GO:0016998">
    <property type="term" value="P:cell wall macromolecule catabolic process"/>
    <property type="evidence" value="ECO:0007669"/>
    <property type="project" value="UniProtKB-UniRule"/>
</dbReference>
<comment type="subcellular location">
    <subcellularLocation>
        <location evidence="8">Cell outer membrane</location>
        <topology evidence="8">Peripheral membrane protein</topology>
    </subcellularLocation>
    <text evidence="8">Attached to the inner leaflet of the outer membrane.</text>
</comment>
<dbReference type="PROSITE" id="PS51257">
    <property type="entry name" value="PROKAR_LIPOPROTEIN"/>
    <property type="match status" value="1"/>
</dbReference>
<evidence type="ECO:0000313" key="11">
    <source>
        <dbReference type="Proteomes" id="UP000019205"/>
    </source>
</evidence>
<dbReference type="CDD" id="cd01009">
    <property type="entry name" value="PBP2_YfhD_N"/>
    <property type="match status" value="1"/>
</dbReference>
<evidence type="ECO:0000259" key="9">
    <source>
        <dbReference type="SMART" id="SM00062"/>
    </source>
</evidence>
<evidence type="ECO:0000256" key="5">
    <source>
        <dbReference type="ARBA" id="ARBA00023237"/>
    </source>
</evidence>
<dbReference type="AlphaFoldDB" id="A4A476"/>
<dbReference type="PANTHER" id="PTHR35936">
    <property type="entry name" value="MEMBRANE-BOUND LYTIC MUREIN TRANSGLYCOSYLASE F"/>
    <property type="match status" value="1"/>
</dbReference>
<dbReference type="InterPro" id="IPR000189">
    <property type="entry name" value="Transglyc_AS"/>
</dbReference>
<keyword evidence="6 8" id="KW-0456">Lyase</keyword>
<keyword evidence="5 8" id="KW-0998">Cell outer membrane</keyword>
<dbReference type="SMART" id="SM00062">
    <property type="entry name" value="PBPb"/>
    <property type="match status" value="1"/>
</dbReference>
<evidence type="ECO:0000256" key="3">
    <source>
        <dbReference type="ARBA" id="ARBA00022729"/>
    </source>
</evidence>
<evidence type="ECO:0000256" key="8">
    <source>
        <dbReference type="HAMAP-Rule" id="MF_02016"/>
    </source>
</evidence>
<dbReference type="OrthoDB" id="9815002at2"/>
<dbReference type="STRING" id="314285.KT71_17556"/>
<dbReference type="GO" id="GO:0009279">
    <property type="term" value="C:cell outer membrane"/>
    <property type="evidence" value="ECO:0007669"/>
    <property type="project" value="UniProtKB-SubCell"/>
</dbReference>
<keyword evidence="4 8" id="KW-0472">Membrane</keyword>
<evidence type="ECO:0000256" key="2">
    <source>
        <dbReference type="ARBA" id="ARBA00010333"/>
    </source>
</evidence>
<dbReference type="Pfam" id="PF00497">
    <property type="entry name" value="SBP_bac_3"/>
    <property type="match status" value="1"/>
</dbReference>
<dbReference type="HOGENOM" id="CLU_027494_0_1_6"/>
<evidence type="ECO:0000256" key="1">
    <source>
        <dbReference type="ARBA" id="ARBA00007734"/>
    </source>
</evidence>
<reference evidence="10 11" key="2">
    <citation type="journal article" date="2009" name="PLoS ONE">
        <title>The photosynthetic apparatus and its regulation in the aerobic gammaproteobacterium Congregibacter litoralis gen. nov., sp. nov.</title>
        <authorList>
            <person name="Spring S."/>
            <person name="Lunsdorf H."/>
            <person name="Fuchs B.M."/>
            <person name="Tindall B.J."/>
        </authorList>
    </citation>
    <scope>NUCLEOTIDE SEQUENCE [LARGE SCALE GENOMIC DNA]</scope>
    <source>
        <strain evidence="10">KT71</strain>
    </source>
</reference>
<dbReference type="GO" id="GO:0008933">
    <property type="term" value="F:peptidoglycan lytic transglycosylase activity"/>
    <property type="evidence" value="ECO:0007669"/>
    <property type="project" value="UniProtKB-UniRule"/>
</dbReference>
<dbReference type="PANTHER" id="PTHR35936:SF32">
    <property type="entry name" value="MEMBRANE-BOUND LYTIC MUREIN TRANSGLYCOSYLASE F"/>
    <property type="match status" value="1"/>
</dbReference>
<dbReference type="InterPro" id="IPR023346">
    <property type="entry name" value="Lysozyme-like_dom_sf"/>
</dbReference>
<feature type="domain" description="Solute-binding protein family 3/N-terminal" evidence="9">
    <location>
        <begin position="37"/>
        <end position="263"/>
    </location>
</feature>
<dbReference type="SUPFAM" id="SSF53850">
    <property type="entry name" value="Periplasmic binding protein-like II"/>
    <property type="match status" value="1"/>
</dbReference>
<comment type="similarity">
    <text evidence="8">In the C-terminal section; belongs to the transglycosylase Slt family.</text>
</comment>
<dbReference type="InterPro" id="IPR001638">
    <property type="entry name" value="Solute-binding_3/MltF_N"/>
</dbReference>
<feature type="region of interest" description="LT domain" evidence="8">
    <location>
        <begin position="264"/>
        <end position="479"/>
    </location>
</feature>
<name>A4A476_9GAMM</name>
<dbReference type="Proteomes" id="UP000019205">
    <property type="component" value="Chromosome"/>
</dbReference>
<dbReference type="CDD" id="cd13403">
    <property type="entry name" value="MLTF-like"/>
    <property type="match status" value="1"/>
</dbReference>
<dbReference type="HAMAP" id="MF_02016">
    <property type="entry name" value="MltF"/>
    <property type="match status" value="1"/>
</dbReference>
<proteinExistence type="inferred from homology"/>
<dbReference type="PROSITE" id="PS00922">
    <property type="entry name" value="TRANSGLYCOSYLASE"/>
    <property type="match status" value="1"/>
</dbReference>
<comment type="domain">
    <text evidence="8">The N-terminal domain does not have lytic activity and probably modulates enzymatic activity. The C-terminal domain is the catalytic active domain.</text>
</comment>
<evidence type="ECO:0000313" key="10">
    <source>
        <dbReference type="EMBL" id="EAQ99499.1"/>
    </source>
</evidence>
<keyword evidence="7 8" id="KW-0961">Cell wall biogenesis/degradation</keyword>
<dbReference type="InterPro" id="IPR023703">
    <property type="entry name" value="MltF"/>
</dbReference>
<keyword evidence="3 8" id="KW-0732">Signal</keyword>
<dbReference type="RefSeq" id="WP_008295955.1">
    <property type="nucleotide sequence ID" value="NZ_CM002299.1"/>
</dbReference>
<feature type="signal peptide" evidence="8">
    <location>
        <begin position="1"/>
        <end position="23"/>
    </location>
</feature>
<dbReference type="EMBL" id="AAOA02000001">
    <property type="protein sequence ID" value="EAQ99499.1"/>
    <property type="molecule type" value="Genomic_DNA"/>
</dbReference>
<dbReference type="GO" id="GO:0071555">
    <property type="term" value="P:cell wall organization"/>
    <property type="evidence" value="ECO:0007669"/>
    <property type="project" value="UniProtKB-KW"/>
</dbReference>
<comment type="caution">
    <text evidence="8">Lacks conserved residue(s) required for the propagation of feature annotation.</text>
</comment>
<evidence type="ECO:0000256" key="4">
    <source>
        <dbReference type="ARBA" id="ARBA00023136"/>
    </source>
</evidence>
<dbReference type="InterPro" id="IPR008258">
    <property type="entry name" value="Transglycosylase_SLT_dom_1"/>
</dbReference>
<gene>
    <name evidence="8" type="primary">mltF</name>
    <name evidence="10" type="ORF">KT71_17556</name>
</gene>
<comment type="catalytic activity">
    <reaction evidence="8">
        <text>Exolytic cleavage of the (1-&gt;4)-beta-glycosidic linkage between N-acetylmuramic acid (MurNAc) and N-acetylglucosamine (GlcNAc) residues in peptidoglycan, from either the reducing or the non-reducing ends of the peptidoglycan chains, with concomitant formation of a 1,6-anhydrobond in the MurNAc residue.</text>
        <dbReference type="EC" id="4.2.2.n1"/>
    </reaction>
</comment>
<comment type="caution">
    <text evidence="10">The sequence shown here is derived from an EMBL/GenBank/DDBJ whole genome shotgun (WGS) entry which is preliminary data.</text>
</comment>
<organism evidence="10 11">
    <name type="scientific">Congregibacter litoralis KT71</name>
    <dbReference type="NCBI Taxonomy" id="314285"/>
    <lineage>
        <taxon>Bacteria</taxon>
        <taxon>Pseudomonadati</taxon>
        <taxon>Pseudomonadota</taxon>
        <taxon>Gammaproteobacteria</taxon>
        <taxon>Cellvibrionales</taxon>
        <taxon>Halieaceae</taxon>
        <taxon>Congregibacter</taxon>
    </lineage>
</organism>
<dbReference type="EC" id="4.2.2.n1" evidence="8"/>
<dbReference type="Pfam" id="PF01464">
    <property type="entry name" value="SLT"/>
    <property type="match status" value="1"/>
</dbReference>
<comment type="function">
    <text evidence="8">Murein-degrading enzyme that degrades murein glycan strands and insoluble, high-molecular weight murein sacculi, with the concomitant formation of a 1,6-anhydromuramoyl product. Lytic transglycosylases (LTs) play an integral role in the metabolism of the peptidoglycan (PG) sacculus. Their lytic action creates space within the PG sacculus to allow for its expansion as well as for the insertion of various structures such as secretion systems and flagella.</text>
</comment>
<sequence precursor="true">MARPRTRLRFLTLFAAALLTACGQSNDTREAIQERGELRLITRNSPTTYYLGRGGPRGFEYDLAAMLAEELGVELLVSQAFSIEEIFAALERGEADIAGAGLTLTDTRSTRFAASVPYATQMPQVIYKVGRKKPRKPEDLKNMSLAVLKDSSHEELLERLRDEGLDWLRWDSIDASDTAALLARVNEDKSDLAVVDSRDFFIQQNLVPRLEVAFSLDEEKDVVWYLPRSAKNTPLLAIVNDFLERHQSDGSIDAIGARYFDRDEAISRVDSQTFVGKVRKDLSRYQQLIEIVAQEQKIPWELLAAISYQESHWDPEATSRTGVRGMMMLTLATAKEMDVDDRTDPAGSLRGGARYFKKLRRRLPEDILEPDRSWLALAAYNIGMGHLEDARVLTERRGGDPHFWEDIMDTLPLLEEPQHYRTLRYGYARGLEAVRYVQNIRHYYNILRWQTARAQRPEAPRSVEELVPDELRGLKLRAL</sequence>
<dbReference type="NCBIfam" id="NF008112">
    <property type="entry name" value="PRK10859.1"/>
    <property type="match status" value="1"/>
</dbReference>
<dbReference type="Gene3D" id="3.40.190.10">
    <property type="entry name" value="Periplasmic binding protein-like II"/>
    <property type="match status" value="2"/>
</dbReference>
<evidence type="ECO:0000256" key="7">
    <source>
        <dbReference type="ARBA" id="ARBA00023316"/>
    </source>
</evidence>
<feature type="chain" id="PRO_5009006757" description="Membrane-bound lytic murein transglycosylase F" evidence="8">
    <location>
        <begin position="24"/>
        <end position="479"/>
    </location>
</feature>
<evidence type="ECO:0000256" key="6">
    <source>
        <dbReference type="ARBA" id="ARBA00023239"/>
    </source>
</evidence>
<dbReference type="SUPFAM" id="SSF53955">
    <property type="entry name" value="Lysozyme-like"/>
    <property type="match status" value="1"/>
</dbReference>
<comment type="similarity">
    <text evidence="8">In the N-terminal section; belongs to the bacterial solute-binding protein 3 family.</text>
</comment>
<accession>A4A476</accession>
<comment type="similarity">
    <text evidence="2">Belongs to the bacterial solute-binding protein 3 family.</text>
</comment>
<dbReference type="GO" id="GO:0009253">
    <property type="term" value="P:peptidoglycan catabolic process"/>
    <property type="evidence" value="ECO:0007669"/>
    <property type="project" value="TreeGrafter"/>
</dbReference>